<dbReference type="InterPro" id="IPR001204">
    <property type="entry name" value="Phos_transporter"/>
</dbReference>
<comment type="caution">
    <text evidence="7">The sequence shown here is derived from an EMBL/GenBank/DDBJ whole genome shotgun (WGS) entry which is preliminary data.</text>
</comment>
<evidence type="ECO:0000256" key="3">
    <source>
        <dbReference type="ARBA" id="ARBA00022692"/>
    </source>
</evidence>
<dbReference type="RefSeq" id="WP_272098640.1">
    <property type="nucleotide sequence ID" value="NZ_JAQNDK010000003.1"/>
</dbReference>
<protein>
    <submittedName>
        <fullName evidence="7">Inorganic phosphate transporter</fullName>
    </submittedName>
</protein>
<dbReference type="EMBL" id="JAQNDK010000003">
    <property type="protein sequence ID" value="MDC0681505.1"/>
    <property type="molecule type" value="Genomic_DNA"/>
</dbReference>
<evidence type="ECO:0000313" key="8">
    <source>
        <dbReference type="Proteomes" id="UP001217485"/>
    </source>
</evidence>
<evidence type="ECO:0000256" key="1">
    <source>
        <dbReference type="ARBA" id="ARBA00004141"/>
    </source>
</evidence>
<proteinExistence type="predicted"/>
<feature type="transmembrane region" description="Helical" evidence="6">
    <location>
        <begin position="308"/>
        <end position="327"/>
    </location>
</feature>
<keyword evidence="8" id="KW-1185">Reference proteome</keyword>
<keyword evidence="2" id="KW-0813">Transport</keyword>
<keyword evidence="5 6" id="KW-0472">Membrane</keyword>
<feature type="transmembrane region" description="Helical" evidence="6">
    <location>
        <begin position="139"/>
        <end position="160"/>
    </location>
</feature>
<feature type="transmembrane region" description="Helical" evidence="6">
    <location>
        <begin position="218"/>
        <end position="242"/>
    </location>
</feature>
<evidence type="ECO:0000256" key="6">
    <source>
        <dbReference type="SAM" id="Phobius"/>
    </source>
</evidence>
<feature type="transmembrane region" description="Helical" evidence="6">
    <location>
        <begin position="46"/>
        <end position="68"/>
    </location>
</feature>
<name>A0ABT5C6Q6_9BACT</name>
<reference evidence="7 8" key="1">
    <citation type="submission" date="2023-01" db="EMBL/GenBank/DDBJ databases">
        <title>Minimal conservation of predation-associated metabolite biosynthetic gene clusters underscores biosynthetic potential of Myxococcota including descriptions for ten novel species: Archangium lansinium sp. nov., Myxococcus landrumus sp. nov., Nannocystis bai.</title>
        <authorList>
            <person name="Ahearne A."/>
            <person name="Stevens C."/>
            <person name="Dowd S."/>
        </authorList>
    </citation>
    <scope>NUCLEOTIDE SEQUENCE [LARGE SCALE GENOMIC DNA]</scope>
    <source>
        <strain evidence="7 8">WIWO2</strain>
    </source>
</reference>
<evidence type="ECO:0000256" key="5">
    <source>
        <dbReference type="ARBA" id="ARBA00023136"/>
    </source>
</evidence>
<evidence type="ECO:0000256" key="4">
    <source>
        <dbReference type="ARBA" id="ARBA00022989"/>
    </source>
</evidence>
<accession>A0ABT5C6Q6</accession>
<evidence type="ECO:0000256" key="2">
    <source>
        <dbReference type="ARBA" id="ARBA00022448"/>
    </source>
</evidence>
<dbReference type="PANTHER" id="PTHR11101">
    <property type="entry name" value="PHOSPHATE TRANSPORTER"/>
    <property type="match status" value="1"/>
</dbReference>
<feature type="transmembrane region" description="Helical" evidence="6">
    <location>
        <begin position="80"/>
        <end position="99"/>
    </location>
</feature>
<organism evidence="7 8">
    <name type="scientific">Sorangium atrum</name>
    <dbReference type="NCBI Taxonomy" id="2995308"/>
    <lineage>
        <taxon>Bacteria</taxon>
        <taxon>Pseudomonadati</taxon>
        <taxon>Myxococcota</taxon>
        <taxon>Polyangia</taxon>
        <taxon>Polyangiales</taxon>
        <taxon>Polyangiaceae</taxon>
        <taxon>Sorangium</taxon>
    </lineage>
</organism>
<keyword evidence="3 6" id="KW-0812">Transmembrane</keyword>
<feature type="transmembrane region" description="Helical" evidence="6">
    <location>
        <begin position="195"/>
        <end position="212"/>
    </location>
</feature>
<dbReference type="PANTHER" id="PTHR11101:SF80">
    <property type="entry name" value="PHOSPHATE TRANSPORTER"/>
    <property type="match status" value="1"/>
</dbReference>
<comment type="subcellular location">
    <subcellularLocation>
        <location evidence="1">Membrane</location>
        <topology evidence="1">Multi-pass membrane protein</topology>
    </subcellularLocation>
</comment>
<evidence type="ECO:0000313" key="7">
    <source>
        <dbReference type="EMBL" id="MDC0681505.1"/>
    </source>
</evidence>
<dbReference type="Proteomes" id="UP001217485">
    <property type="component" value="Unassembled WGS sequence"/>
</dbReference>
<dbReference type="Pfam" id="PF01384">
    <property type="entry name" value="PHO4"/>
    <property type="match status" value="1"/>
</dbReference>
<gene>
    <name evidence="7" type="ORF">POL72_27440</name>
</gene>
<sequence>MNTLLVTLTLVIVVALVFDYINGFHDTANAIATVVSTGVLPIRTAVMLAALFNFGGALTGTAVASTIGKGLIVPSAVTQVVVLSALVGAIFWNLFTWYFGIPSSSSHALVGGLVGAGAGRAGTAAVQGAGLLKVVKSLVISPLVGFVISFFGMIAIFWIVRRTRPAVVNRRFRTLQMVSAGFMALSHGSNDAQKTMGIITMSLVAYGVIPAGHGDFHVPLWVVFACATAMALGTAAGGVRIIKTMGTKIIDLKPIHGFAAETSAAATILTSSFLGMPVSTTHVITGCIMGAGASQRVSAVRWGVTTRILWAWVLTIPVSAVVAWACYRGLSSILGG</sequence>
<keyword evidence="4 6" id="KW-1133">Transmembrane helix</keyword>